<gene>
    <name evidence="2" type="ORF">G3580_07740</name>
</gene>
<dbReference type="RefSeq" id="WP_173764706.1">
    <property type="nucleotide sequence ID" value="NZ_CP048836.1"/>
</dbReference>
<organism evidence="2 3">
    <name type="scientific">Nitrogeniibacter mangrovi</name>
    <dbReference type="NCBI Taxonomy" id="2016596"/>
    <lineage>
        <taxon>Bacteria</taxon>
        <taxon>Pseudomonadati</taxon>
        <taxon>Pseudomonadota</taxon>
        <taxon>Betaproteobacteria</taxon>
        <taxon>Rhodocyclales</taxon>
        <taxon>Zoogloeaceae</taxon>
        <taxon>Nitrogeniibacter</taxon>
    </lineage>
</organism>
<dbReference type="AlphaFoldDB" id="A0A6C1B2D9"/>
<evidence type="ECO:0000313" key="3">
    <source>
        <dbReference type="Proteomes" id="UP000501991"/>
    </source>
</evidence>
<keyword evidence="1" id="KW-0472">Membrane</keyword>
<protein>
    <submittedName>
        <fullName evidence="2">Uncharacterized protein</fullName>
    </submittedName>
</protein>
<name>A0A6C1B2D9_9RHOO</name>
<proteinExistence type="predicted"/>
<keyword evidence="1" id="KW-0812">Transmembrane</keyword>
<sequence>MNHHPPATQSANPAAARFTLLDPAPVTVACGFALTALLAFALRTLG</sequence>
<dbReference type="EMBL" id="CP048836">
    <property type="protein sequence ID" value="QID17543.1"/>
    <property type="molecule type" value="Genomic_DNA"/>
</dbReference>
<accession>A0A6C1B2D9</accession>
<feature type="transmembrane region" description="Helical" evidence="1">
    <location>
        <begin position="26"/>
        <end position="45"/>
    </location>
</feature>
<keyword evidence="1" id="KW-1133">Transmembrane helix</keyword>
<reference evidence="2 3" key="1">
    <citation type="submission" date="2020-02" db="EMBL/GenBank/DDBJ databases">
        <title>Nitrogenibacter mangrovi gen. nov., sp. nov. isolated from mangrove sediment, a denitrifying betaproteobacterium.</title>
        <authorList>
            <person name="Liao H."/>
            <person name="Tian Y."/>
        </authorList>
    </citation>
    <scope>NUCLEOTIDE SEQUENCE [LARGE SCALE GENOMIC DNA]</scope>
    <source>
        <strain evidence="2 3">M9-3-2</strain>
    </source>
</reference>
<dbReference type="Proteomes" id="UP000501991">
    <property type="component" value="Chromosome"/>
</dbReference>
<evidence type="ECO:0000256" key="1">
    <source>
        <dbReference type="SAM" id="Phobius"/>
    </source>
</evidence>
<dbReference type="KEGG" id="azq:G3580_07740"/>
<evidence type="ECO:0000313" key="2">
    <source>
        <dbReference type="EMBL" id="QID17543.1"/>
    </source>
</evidence>
<keyword evidence="3" id="KW-1185">Reference proteome</keyword>